<accession>A0A178MVI2</accession>
<organism evidence="3 4">
    <name type="scientific">Magnetospirillum moscoviense</name>
    <dbReference type="NCBI Taxonomy" id="1437059"/>
    <lineage>
        <taxon>Bacteria</taxon>
        <taxon>Pseudomonadati</taxon>
        <taxon>Pseudomonadota</taxon>
        <taxon>Alphaproteobacteria</taxon>
        <taxon>Rhodospirillales</taxon>
        <taxon>Rhodospirillaceae</taxon>
        <taxon>Magnetospirillum</taxon>
    </lineage>
</organism>
<dbReference type="InterPro" id="IPR018968">
    <property type="entry name" value="Phasin"/>
</dbReference>
<dbReference type="AlphaFoldDB" id="A0A178MVI2"/>
<comment type="caution">
    <text evidence="3">The sequence shown here is derived from an EMBL/GenBank/DDBJ whole genome shotgun (WGS) entry which is preliminary data.</text>
</comment>
<gene>
    <name evidence="3" type="ORF">A6A05_08755</name>
</gene>
<name>A0A178MVI2_9PROT</name>
<proteinExistence type="predicted"/>
<keyword evidence="4" id="KW-1185">Reference proteome</keyword>
<evidence type="ECO:0000313" key="3">
    <source>
        <dbReference type="EMBL" id="OAN54250.1"/>
    </source>
</evidence>
<keyword evidence="1" id="KW-0175">Coiled coil</keyword>
<sequence>MASKQQPEQLFDFDITKYMGDFKVPGVDVETLVSSQRRNIEALTQANRLAYEGLQAVLKRQAEILRQTMDEVSQATKDIAEPGAPQDKAAKQTELAKDAFERSLSNMRELAEMIAKANNEAFDLLNKRFTQNMDEIREAFVKSAKK</sequence>
<evidence type="ECO:0000256" key="1">
    <source>
        <dbReference type="SAM" id="Coils"/>
    </source>
</evidence>
<feature type="coiled-coil region" evidence="1">
    <location>
        <begin position="100"/>
        <end position="127"/>
    </location>
</feature>
<dbReference type="STRING" id="1437059.A6A05_08755"/>
<dbReference type="Pfam" id="PF09361">
    <property type="entry name" value="Phasin_2"/>
    <property type="match status" value="1"/>
</dbReference>
<protein>
    <submittedName>
        <fullName evidence="3">Phasin</fullName>
    </submittedName>
</protein>
<dbReference type="Proteomes" id="UP000078543">
    <property type="component" value="Unassembled WGS sequence"/>
</dbReference>
<feature type="domain" description="Phasin" evidence="2">
    <location>
        <begin position="31"/>
        <end position="129"/>
    </location>
</feature>
<dbReference type="RefSeq" id="WP_068498459.1">
    <property type="nucleotide sequence ID" value="NZ_LWQU01000119.1"/>
</dbReference>
<evidence type="ECO:0000313" key="4">
    <source>
        <dbReference type="Proteomes" id="UP000078543"/>
    </source>
</evidence>
<dbReference type="NCBIfam" id="TIGR01841">
    <property type="entry name" value="phasin"/>
    <property type="match status" value="1"/>
</dbReference>
<dbReference type="InterPro" id="IPR010127">
    <property type="entry name" value="Phasin_subfam-1"/>
</dbReference>
<dbReference type="OrthoDB" id="9812006at2"/>
<reference evidence="3 4" key="1">
    <citation type="submission" date="2016-04" db="EMBL/GenBank/DDBJ databases">
        <title>Draft genome sequence of freshwater magnetotactic bacteria Magnetospirillum marisnigri SP-1 and Magnetospirillum moscoviense BB-1.</title>
        <authorList>
            <person name="Koziaeva V."/>
            <person name="Dziuba M.V."/>
            <person name="Ivanov T.M."/>
            <person name="Kuznetsov B."/>
            <person name="Grouzdev D.S."/>
        </authorList>
    </citation>
    <scope>NUCLEOTIDE SEQUENCE [LARGE SCALE GENOMIC DNA]</scope>
    <source>
        <strain evidence="3 4">BB-1</strain>
    </source>
</reference>
<dbReference type="EMBL" id="LWQU01000119">
    <property type="protein sequence ID" value="OAN54250.1"/>
    <property type="molecule type" value="Genomic_DNA"/>
</dbReference>
<evidence type="ECO:0000259" key="2">
    <source>
        <dbReference type="Pfam" id="PF09361"/>
    </source>
</evidence>